<dbReference type="Gene3D" id="3.40.50.12580">
    <property type="match status" value="1"/>
</dbReference>
<proteinExistence type="predicted"/>
<gene>
    <name evidence="1" type="ORF">ACFPRA_15405</name>
</gene>
<dbReference type="InterPro" id="IPR030906">
    <property type="entry name" value="Surf_polysacc"/>
</dbReference>
<evidence type="ECO:0000313" key="1">
    <source>
        <dbReference type="EMBL" id="MFC5590291.1"/>
    </source>
</evidence>
<dbReference type="EMBL" id="JBHSNO010000008">
    <property type="protein sequence ID" value="MFC5590291.1"/>
    <property type="molecule type" value="Genomic_DNA"/>
</dbReference>
<sequence length="427" mass="49632">MKKCKGWLYLPVEIKVREMDAKLLLAYYAAKEGYQVIIGEHRIVELASTVYPRGIFFSKGYPRGFRKRILTNAKNNGHTVVELDEEGLLINDTTRYLHDRMMMDMFDLVTQEYCWGSFQREVITGAFPDKEHKCYIVGNPRFDLLTSKYKNIYKEDVEHIKNNYGEFVLINTRFSTYNSLSGMKKDNIDSMYFKKLYNDFVELTKAMCQKFPDTHFVIRPHPGEDPESYHNEFSSNNNVHVIHEGNIIKWLMAAKVVIHNGCTSSIEAFLLGKTIISYIPATSNDHDVILPNQLGIEATNIKEVNTFLHSILNNNNFASSNYIEKMDQNKKILLDYYELTDKKFSYESIFLLLNSIQLPAVPNHFSPSQKTLYVKENKKVKHFFPSLSKEEIQNFFRKIDEVEGNSSSTSIKMIGIDLFEIKEDRFV</sequence>
<dbReference type="InterPro" id="IPR043148">
    <property type="entry name" value="TagF_C"/>
</dbReference>
<keyword evidence="2" id="KW-1185">Reference proteome</keyword>
<protein>
    <submittedName>
        <fullName evidence="1">Surface carbohydrate biosynthesis protein</fullName>
    </submittedName>
</protein>
<accession>A0ABW0TLA5</accession>
<organism evidence="1 2">
    <name type="scientific">Sporosarcina soli</name>
    <dbReference type="NCBI Taxonomy" id="334736"/>
    <lineage>
        <taxon>Bacteria</taxon>
        <taxon>Bacillati</taxon>
        <taxon>Bacillota</taxon>
        <taxon>Bacilli</taxon>
        <taxon>Bacillales</taxon>
        <taxon>Caryophanaceae</taxon>
        <taxon>Sporosarcina</taxon>
    </lineage>
</organism>
<dbReference type="NCBIfam" id="TIGR04396">
    <property type="entry name" value="surf_polysacc"/>
    <property type="match status" value="1"/>
</dbReference>
<evidence type="ECO:0000313" key="2">
    <source>
        <dbReference type="Proteomes" id="UP001596109"/>
    </source>
</evidence>
<reference evidence="2" key="1">
    <citation type="journal article" date="2019" name="Int. J. Syst. Evol. Microbiol.">
        <title>The Global Catalogue of Microorganisms (GCM) 10K type strain sequencing project: providing services to taxonomists for standard genome sequencing and annotation.</title>
        <authorList>
            <consortium name="The Broad Institute Genomics Platform"/>
            <consortium name="The Broad Institute Genome Sequencing Center for Infectious Disease"/>
            <person name="Wu L."/>
            <person name="Ma J."/>
        </authorList>
    </citation>
    <scope>NUCLEOTIDE SEQUENCE [LARGE SCALE GENOMIC DNA]</scope>
    <source>
        <strain evidence="2">CGMCC 4.1434</strain>
    </source>
</reference>
<comment type="caution">
    <text evidence="1">The sequence shown here is derived from an EMBL/GenBank/DDBJ whole genome shotgun (WGS) entry which is preliminary data.</text>
</comment>
<dbReference type="Proteomes" id="UP001596109">
    <property type="component" value="Unassembled WGS sequence"/>
</dbReference>
<dbReference type="RefSeq" id="WP_381436521.1">
    <property type="nucleotide sequence ID" value="NZ_JBHSNO010000008.1"/>
</dbReference>
<dbReference type="SUPFAM" id="SSF53756">
    <property type="entry name" value="UDP-Glycosyltransferase/glycogen phosphorylase"/>
    <property type="match status" value="1"/>
</dbReference>
<name>A0ABW0TLA5_9BACL</name>